<keyword evidence="1" id="KW-0378">Hydrolase</keyword>
<organism evidence="1 2">
    <name type="scientific">Striga asiatica</name>
    <name type="common">Asiatic witchweed</name>
    <name type="synonym">Buchnera asiatica</name>
    <dbReference type="NCBI Taxonomy" id="4170"/>
    <lineage>
        <taxon>Eukaryota</taxon>
        <taxon>Viridiplantae</taxon>
        <taxon>Streptophyta</taxon>
        <taxon>Embryophyta</taxon>
        <taxon>Tracheophyta</taxon>
        <taxon>Spermatophyta</taxon>
        <taxon>Magnoliopsida</taxon>
        <taxon>eudicotyledons</taxon>
        <taxon>Gunneridae</taxon>
        <taxon>Pentapetalae</taxon>
        <taxon>asterids</taxon>
        <taxon>lamiids</taxon>
        <taxon>Lamiales</taxon>
        <taxon>Orobanchaceae</taxon>
        <taxon>Buchnereae</taxon>
        <taxon>Striga</taxon>
    </lineage>
</organism>
<evidence type="ECO:0000313" key="2">
    <source>
        <dbReference type="Proteomes" id="UP000325081"/>
    </source>
</evidence>
<name>A0A5A7PZQ1_STRAF</name>
<gene>
    <name evidence="1" type="ORF">STAS_14605</name>
</gene>
<accession>A0A5A7PZQ1</accession>
<keyword evidence="2" id="KW-1185">Reference proteome</keyword>
<dbReference type="AlphaFoldDB" id="A0A5A7PZQ1"/>
<dbReference type="EMBL" id="BKCP01005461">
    <property type="protein sequence ID" value="GER38126.1"/>
    <property type="molecule type" value="Genomic_DNA"/>
</dbReference>
<comment type="caution">
    <text evidence="1">The sequence shown here is derived from an EMBL/GenBank/DDBJ whole genome shotgun (WGS) entry which is preliminary data.</text>
</comment>
<evidence type="ECO:0000313" key="1">
    <source>
        <dbReference type="EMBL" id="GER38126.1"/>
    </source>
</evidence>
<sequence>MLRYLDCLPSSLSISQLLLGGTRSKGWESIFLTVSTLLENTPLVGEHDRFQTLSDFTAPWGTLIAELLCLLAKGQMLTIPPHAGVLDLPSGYGSYLGLWLCLPSRNAKIKQGFGQSKQTVGQPLLGEYSIGYTNPLFEFRTAIWIGIYSLGCLPKVRYWANLLPSPAIEKRWKIDSDISIQRTNANLNYDGSFWIPWLLQRGELPMYRFMALHFFPLDEDSRRDLIRIQYWNPEMIEIVDILEIWHLSRLATFTQLLAFSHPLYENELSS</sequence>
<dbReference type="Proteomes" id="UP000325081">
    <property type="component" value="Unassembled WGS sequence"/>
</dbReference>
<protein>
    <submittedName>
        <fullName evidence="1">P-loop containing nucleoside triphosphatehydrolases superfamily protein</fullName>
    </submittedName>
</protein>
<reference evidence="2" key="1">
    <citation type="journal article" date="2019" name="Curr. Biol.">
        <title>Genome Sequence of Striga asiatica Provides Insight into the Evolution of Plant Parasitism.</title>
        <authorList>
            <person name="Yoshida S."/>
            <person name="Kim S."/>
            <person name="Wafula E.K."/>
            <person name="Tanskanen J."/>
            <person name="Kim Y.M."/>
            <person name="Honaas L."/>
            <person name="Yang Z."/>
            <person name="Spallek T."/>
            <person name="Conn C.E."/>
            <person name="Ichihashi Y."/>
            <person name="Cheong K."/>
            <person name="Cui S."/>
            <person name="Der J.P."/>
            <person name="Gundlach H."/>
            <person name="Jiao Y."/>
            <person name="Hori C."/>
            <person name="Ishida J.K."/>
            <person name="Kasahara H."/>
            <person name="Kiba T."/>
            <person name="Kim M.S."/>
            <person name="Koo N."/>
            <person name="Laohavisit A."/>
            <person name="Lee Y.H."/>
            <person name="Lumba S."/>
            <person name="McCourt P."/>
            <person name="Mortimer J.C."/>
            <person name="Mutuku J.M."/>
            <person name="Nomura T."/>
            <person name="Sasaki-Sekimoto Y."/>
            <person name="Seto Y."/>
            <person name="Wang Y."/>
            <person name="Wakatake T."/>
            <person name="Sakakibara H."/>
            <person name="Demura T."/>
            <person name="Yamaguchi S."/>
            <person name="Yoneyama K."/>
            <person name="Manabe R.I."/>
            <person name="Nelson D.C."/>
            <person name="Schulman A.H."/>
            <person name="Timko M.P."/>
            <person name="dePamphilis C.W."/>
            <person name="Choi D."/>
            <person name="Shirasu K."/>
        </authorList>
    </citation>
    <scope>NUCLEOTIDE SEQUENCE [LARGE SCALE GENOMIC DNA]</scope>
    <source>
        <strain evidence="2">cv. UVA1</strain>
    </source>
</reference>
<dbReference type="GO" id="GO:0016787">
    <property type="term" value="F:hydrolase activity"/>
    <property type="evidence" value="ECO:0007669"/>
    <property type="project" value="UniProtKB-KW"/>
</dbReference>
<proteinExistence type="predicted"/>